<reference evidence="3" key="1">
    <citation type="submission" date="2021-01" db="EMBL/GenBank/DDBJ databases">
        <authorList>
            <person name="Zhong Y.L."/>
        </authorList>
    </citation>
    <scope>NUCLEOTIDE SEQUENCE</scope>
    <source>
        <strain evidence="3">KCTC 23302</strain>
    </source>
</reference>
<accession>A0A936ZTZ3</accession>
<gene>
    <name evidence="3" type="ORF">JJQ60_00535</name>
</gene>
<feature type="domain" description="DUF4296" evidence="2">
    <location>
        <begin position="26"/>
        <end position="108"/>
    </location>
</feature>
<dbReference type="EMBL" id="JAERQJ010000001">
    <property type="protein sequence ID" value="MBL0681990.1"/>
    <property type="molecule type" value="Genomic_DNA"/>
</dbReference>
<sequence>MIRTIKYSIWCLMLLACQSIDKASEPKVLIGEDRMVEILTDIAFVKAAKSSNRKVFEQKKINPEKYILNKYGIDSIVFAENNTWYAGQLEKYEEIFKRVKGNLEKSRDAFEKLKKEEDSIKKVEDSILKSKDTLQDKDKLIIPSELKPIEEDIEKAKQKRLKPRLKKQ</sequence>
<keyword evidence="1" id="KW-0175">Coiled coil</keyword>
<evidence type="ECO:0000313" key="4">
    <source>
        <dbReference type="Proteomes" id="UP000651057"/>
    </source>
</evidence>
<organism evidence="3 4">
    <name type="scientific">Aquimarina mytili</name>
    <dbReference type="NCBI Taxonomy" id="874423"/>
    <lineage>
        <taxon>Bacteria</taxon>
        <taxon>Pseudomonadati</taxon>
        <taxon>Bacteroidota</taxon>
        <taxon>Flavobacteriia</taxon>
        <taxon>Flavobacteriales</taxon>
        <taxon>Flavobacteriaceae</taxon>
        <taxon>Aquimarina</taxon>
    </lineage>
</organism>
<evidence type="ECO:0000256" key="1">
    <source>
        <dbReference type="SAM" id="Coils"/>
    </source>
</evidence>
<dbReference type="RefSeq" id="WP_201915991.1">
    <property type="nucleotide sequence ID" value="NZ_BAABAX010000001.1"/>
</dbReference>
<name>A0A936ZTZ3_9FLAO</name>
<keyword evidence="4" id="KW-1185">Reference proteome</keyword>
<feature type="coiled-coil region" evidence="1">
    <location>
        <begin position="89"/>
        <end position="116"/>
    </location>
</feature>
<evidence type="ECO:0000259" key="2">
    <source>
        <dbReference type="Pfam" id="PF14129"/>
    </source>
</evidence>
<dbReference type="AlphaFoldDB" id="A0A936ZTZ3"/>
<comment type="caution">
    <text evidence="3">The sequence shown here is derived from an EMBL/GenBank/DDBJ whole genome shotgun (WGS) entry which is preliminary data.</text>
</comment>
<protein>
    <submittedName>
        <fullName evidence="3">DUF4296 domain-containing protein</fullName>
    </submittedName>
</protein>
<dbReference type="InterPro" id="IPR025381">
    <property type="entry name" value="DUF4296"/>
</dbReference>
<dbReference type="Pfam" id="PF14129">
    <property type="entry name" value="DUF4296"/>
    <property type="match status" value="1"/>
</dbReference>
<dbReference type="Proteomes" id="UP000651057">
    <property type="component" value="Unassembled WGS sequence"/>
</dbReference>
<evidence type="ECO:0000313" key="3">
    <source>
        <dbReference type="EMBL" id="MBL0681990.1"/>
    </source>
</evidence>
<proteinExistence type="predicted"/>
<dbReference type="PROSITE" id="PS51257">
    <property type="entry name" value="PROKAR_LIPOPROTEIN"/>
    <property type="match status" value="1"/>
</dbReference>